<protein>
    <submittedName>
        <fullName evidence="6">TALE homeodomain protein</fullName>
    </submittedName>
</protein>
<accession>A0A0R0M6M2</accession>
<proteinExistence type="predicted"/>
<dbReference type="PROSITE" id="PS50071">
    <property type="entry name" value="HOMEOBOX_2"/>
    <property type="match status" value="1"/>
</dbReference>
<dbReference type="SMART" id="SM00389">
    <property type="entry name" value="HOX"/>
    <property type="match status" value="1"/>
</dbReference>
<evidence type="ECO:0000256" key="1">
    <source>
        <dbReference type="ARBA" id="ARBA00023125"/>
    </source>
</evidence>
<keyword evidence="1 4" id="KW-0238">DNA-binding</keyword>
<reference evidence="6 7" key="1">
    <citation type="submission" date="2015-07" db="EMBL/GenBank/DDBJ databases">
        <title>The genome of Pseudoloma neurophilia, a relevant intracellular parasite of the zebrafish.</title>
        <authorList>
            <person name="Ndikumana S."/>
            <person name="Pelin A."/>
            <person name="Sanders J."/>
            <person name="Corradi N."/>
        </authorList>
    </citation>
    <scope>NUCLEOTIDE SEQUENCE [LARGE SCALE GENOMIC DNA]</scope>
    <source>
        <strain evidence="6 7">MK1</strain>
    </source>
</reference>
<dbReference type="InterPro" id="IPR009057">
    <property type="entry name" value="Homeodomain-like_sf"/>
</dbReference>
<dbReference type="GO" id="GO:0006355">
    <property type="term" value="P:regulation of DNA-templated transcription"/>
    <property type="evidence" value="ECO:0007669"/>
    <property type="project" value="InterPro"/>
</dbReference>
<name>A0A0R0M6M2_9MICR</name>
<dbReference type="PANTHER" id="PTHR11850">
    <property type="entry name" value="HOMEOBOX PROTEIN TRANSCRIPTION FACTORS"/>
    <property type="match status" value="1"/>
</dbReference>
<comment type="subcellular location">
    <subcellularLocation>
        <location evidence="4">Nucleus</location>
    </subcellularLocation>
</comment>
<evidence type="ECO:0000256" key="4">
    <source>
        <dbReference type="PROSITE-ProRule" id="PRU00108"/>
    </source>
</evidence>
<dbReference type="GO" id="GO:0003677">
    <property type="term" value="F:DNA binding"/>
    <property type="evidence" value="ECO:0007669"/>
    <property type="project" value="UniProtKB-UniRule"/>
</dbReference>
<dbReference type="SUPFAM" id="SSF46689">
    <property type="entry name" value="Homeodomain-like"/>
    <property type="match status" value="1"/>
</dbReference>
<gene>
    <name evidence="6" type="ORF">M153_20800012570</name>
</gene>
<keyword evidence="7" id="KW-1185">Reference proteome</keyword>
<comment type="caution">
    <text evidence="6">The sequence shown here is derived from an EMBL/GenBank/DDBJ whole genome shotgun (WGS) entry which is preliminary data.</text>
</comment>
<dbReference type="AlphaFoldDB" id="A0A0R0M6M2"/>
<feature type="DNA-binding region" description="Homeobox" evidence="4">
    <location>
        <begin position="128"/>
        <end position="190"/>
    </location>
</feature>
<keyword evidence="2 4" id="KW-0371">Homeobox</keyword>
<dbReference type="Pfam" id="PF05920">
    <property type="entry name" value="Homeobox_KN"/>
    <property type="match status" value="1"/>
</dbReference>
<evidence type="ECO:0000259" key="5">
    <source>
        <dbReference type="PROSITE" id="PS50071"/>
    </source>
</evidence>
<evidence type="ECO:0000256" key="3">
    <source>
        <dbReference type="ARBA" id="ARBA00023242"/>
    </source>
</evidence>
<sequence>MYEFQTNLTPFDLLKRLSRIIEEYNQNNCTENDLVSFITELREFFKTADISSNDNFTKQIIYGIFIILKRLKILLDIEMEISYVCTRHSNCFNNKTDLIIKDVENLKFENEDYYPSINSITISESGSNKPIRRNYPKNVTKILKDWLKENMMNPYPTENQKTFLSKRTGLDIIQINNWFINARRRLLPSMKGRNRN</sequence>
<evidence type="ECO:0000256" key="2">
    <source>
        <dbReference type="ARBA" id="ARBA00023155"/>
    </source>
</evidence>
<dbReference type="Proteomes" id="UP000051530">
    <property type="component" value="Unassembled WGS sequence"/>
</dbReference>
<dbReference type="InterPro" id="IPR008422">
    <property type="entry name" value="KN_HD"/>
</dbReference>
<evidence type="ECO:0000313" key="6">
    <source>
        <dbReference type="EMBL" id="KRH94576.1"/>
    </source>
</evidence>
<evidence type="ECO:0000313" key="7">
    <source>
        <dbReference type="Proteomes" id="UP000051530"/>
    </source>
</evidence>
<dbReference type="CDD" id="cd00086">
    <property type="entry name" value="homeodomain"/>
    <property type="match status" value="1"/>
</dbReference>
<dbReference type="InterPro" id="IPR001356">
    <property type="entry name" value="HD"/>
</dbReference>
<dbReference type="EMBL" id="LGUB01000056">
    <property type="protein sequence ID" value="KRH94576.1"/>
    <property type="molecule type" value="Genomic_DNA"/>
</dbReference>
<dbReference type="VEuPathDB" id="MicrosporidiaDB:M153_20800012570"/>
<dbReference type="OrthoDB" id="10056939at2759"/>
<dbReference type="Gene3D" id="1.10.10.60">
    <property type="entry name" value="Homeodomain-like"/>
    <property type="match status" value="1"/>
</dbReference>
<dbReference type="GO" id="GO:0005634">
    <property type="term" value="C:nucleus"/>
    <property type="evidence" value="ECO:0007669"/>
    <property type="project" value="UniProtKB-SubCell"/>
</dbReference>
<dbReference type="InterPro" id="IPR050224">
    <property type="entry name" value="TALE_homeobox"/>
</dbReference>
<feature type="domain" description="Homeobox" evidence="5">
    <location>
        <begin position="126"/>
        <end position="189"/>
    </location>
</feature>
<keyword evidence="3 4" id="KW-0539">Nucleus</keyword>
<organism evidence="6 7">
    <name type="scientific">Pseudoloma neurophilia</name>
    <dbReference type="NCBI Taxonomy" id="146866"/>
    <lineage>
        <taxon>Eukaryota</taxon>
        <taxon>Fungi</taxon>
        <taxon>Fungi incertae sedis</taxon>
        <taxon>Microsporidia</taxon>
        <taxon>Pseudoloma</taxon>
    </lineage>
</organism>